<dbReference type="EMBL" id="JACIEV010000010">
    <property type="protein sequence ID" value="MBB4155260.1"/>
    <property type="molecule type" value="Genomic_DNA"/>
</dbReference>
<reference evidence="2 3" key="1">
    <citation type="submission" date="2020-08" db="EMBL/GenBank/DDBJ databases">
        <title>Genomic Encyclopedia of Type Strains, Phase IV (KMG-IV): sequencing the most valuable type-strain genomes for metagenomic binning, comparative biology and taxonomic classification.</title>
        <authorList>
            <person name="Goeker M."/>
        </authorList>
    </citation>
    <scope>NUCLEOTIDE SEQUENCE [LARGE SCALE GENOMIC DNA]</scope>
    <source>
        <strain evidence="2 3">YC6723</strain>
    </source>
</reference>
<dbReference type="CDD" id="cd05154">
    <property type="entry name" value="ACAD10_11_N-like"/>
    <property type="match status" value="1"/>
</dbReference>
<dbReference type="AlphaFoldDB" id="A0A840FB63"/>
<evidence type="ECO:0000313" key="2">
    <source>
        <dbReference type="EMBL" id="MBB4155260.1"/>
    </source>
</evidence>
<gene>
    <name evidence="2" type="ORF">GGQ80_003178</name>
</gene>
<dbReference type="Proteomes" id="UP000529795">
    <property type="component" value="Unassembled WGS sequence"/>
</dbReference>
<accession>A0A840FB63</accession>
<dbReference type="SUPFAM" id="SSF56112">
    <property type="entry name" value="Protein kinase-like (PK-like)"/>
    <property type="match status" value="1"/>
</dbReference>
<name>A0A840FB63_9SPHN</name>
<dbReference type="InterPro" id="IPR052898">
    <property type="entry name" value="ACAD10-like"/>
</dbReference>
<dbReference type="PANTHER" id="PTHR47829">
    <property type="entry name" value="HYDROLASE, PUTATIVE (AFU_ORTHOLOGUE AFUA_1G12880)-RELATED"/>
    <property type="match status" value="1"/>
</dbReference>
<dbReference type="RefSeq" id="WP_183986578.1">
    <property type="nucleotide sequence ID" value="NZ_JACIEV010000010.1"/>
</dbReference>
<dbReference type="Gene3D" id="3.30.200.20">
    <property type="entry name" value="Phosphorylase Kinase, domain 1"/>
    <property type="match status" value="1"/>
</dbReference>
<feature type="domain" description="Aminoglycoside phosphotransferase" evidence="1">
    <location>
        <begin position="42"/>
        <end position="262"/>
    </location>
</feature>
<keyword evidence="3" id="KW-1185">Reference proteome</keyword>
<dbReference type="Pfam" id="PF01636">
    <property type="entry name" value="APH"/>
    <property type="match status" value="1"/>
</dbReference>
<sequence>MSEAAAGMVGTVAVEAKDQLDFTRLGQWLEANVPGFTGPWSYTKFAGGQSNPTYLVTAASGRYVLRRKPFGPLLPSAHAVDREYRVIAGLHPTGFPVPRPFGLCEDDGVIGTSFYVMEMVEGRTIWDGSMPDLAPPERRAHYEAMVDTLAQLHETDYVAAGLGEYGRPGNYFERQVARWTKQYRAAETERVEPVEQLIEWLPRTLPEQTRTSIVHGDYRVDNMIFAPDGPRVVAVLDWELSTLGDPLADFSYFLMSWVTEPEGRSGVLGMTGPETGIPTIDEMVTRYCAATGRDGVPDLNWYFAYNLFRLTGIVQGIKRRILDGNASSAVAEKTVTKLPALAAAAWDFARKAGA</sequence>
<dbReference type="PANTHER" id="PTHR47829:SF1">
    <property type="entry name" value="HAD FAMILY PHOSPHATASE"/>
    <property type="match status" value="1"/>
</dbReference>
<dbReference type="InterPro" id="IPR011009">
    <property type="entry name" value="Kinase-like_dom_sf"/>
</dbReference>
<keyword evidence="2" id="KW-0808">Transferase</keyword>
<dbReference type="Gene3D" id="3.90.1200.10">
    <property type="match status" value="1"/>
</dbReference>
<comment type="caution">
    <text evidence="2">The sequence shown here is derived from an EMBL/GenBank/DDBJ whole genome shotgun (WGS) entry which is preliminary data.</text>
</comment>
<organism evidence="2 3">
    <name type="scientific">Sphingomonas jinjuensis</name>
    <dbReference type="NCBI Taxonomy" id="535907"/>
    <lineage>
        <taxon>Bacteria</taxon>
        <taxon>Pseudomonadati</taxon>
        <taxon>Pseudomonadota</taxon>
        <taxon>Alphaproteobacteria</taxon>
        <taxon>Sphingomonadales</taxon>
        <taxon>Sphingomonadaceae</taxon>
        <taxon>Sphingomonas</taxon>
    </lineage>
</organism>
<evidence type="ECO:0000259" key="1">
    <source>
        <dbReference type="Pfam" id="PF01636"/>
    </source>
</evidence>
<dbReference type="InterPro" id="IPR002575">
    <property type="entry name" value="Aminoglycoside_PTrfase"/>
</dbReference>
<protein>
    <submittedName>
        <fullName evidence="2">Aminoglycoside phosphotransferase (APT) family kinase protein</fullName>
    </submittedName>
</protein>
<proteinExistence type="predicted"/>
<keyword evidence="2" id="KW-0418">Kinase</keyword>
<dbReference type="InterPro" id="IPR041726">
    <property type="entry name" value="ACAD10_11_N"/>
</dbReference>
<dbReference type="GO" id="GO:0016301">
    <property type="term" value="F:kinase activity"/>
    <property type="evidence" value="ECO:0007669"/>
    <property type="project" value="UniProtKB-KW"/>
</dbReference>
<evidence type="ECO:0000313" key="3">
    <source>
        <dbReference type="Proteomes" id="UP000529795"/>
    </source>
</evidence>